<protein>
    <submittedName>
        <fullName evidence="1">Uncharacterized protein</fullName>
    </submittedName>
</protein>
<evidence type="ECO:0000313" key="1">
    <source>
        <dbReference type="EMBL" id="RGY03459.1"/>
    </source>
</evidence>
<gene>
    <name evidence="1" type="ORF">DXA53_18520</name>
</gene>
<comment type="caution">
    <text evidence="1">The sequence shown here is derived from an EMBL/GenBank/DDBJ whole genome shotgun (WGS) entry which is preliminary data.</text>
</comment>
<organism evidence="1 2">
    <name type="scientific">Odoribacter splanchnicus</name>
    <dbReference type="NCBI Taxonomy" id="28118"/>
    <lineage>
        <taxon>Bacteria</taxon>
        <taxon>Pseudomonadati</taxon>
        <taxon>Bacteroidota</taxon>
        <taxon>Bacteroidia</taxon>
        <taxon>Bacteroidales</taxon>
        <taxon>Odoribacteraceae</taxon>
        <taxon>Odoribacter</taxon>
    </lineage>
</organism>
<dbReference type="RefSeq" id="WP_118104874.1">
    <property type="nucleotide sequence ID" value="NZ_JADMSC010000075.1"/>
</dbReference>
<dbReference type="EMBL" id="QSCO01000037">
    <property type="protein sequence ID" value="RGY03459.1"/>
    <property type="molecule type" value="Genomic_DNA"/>
</dbReference>
<name>A0A413I6X2_9BACT</name>
<proteinExistence type="predicted"/>
<dbReference type="Proteomes" id="UP000284434">
    <property type="component" value="Unassembled WGS sequence"/>
</dbReference>
<accession>A0A413I6X2</accession>
<evidence type="ECO:0000313" key="2">
    <source>
        <dbReference type="Proteomes" id="UP000284434"/>
    </source>
</evidence>
<reference evidence="1 2" key="1">
    <citation type="submission" date="2018-08" db="EMBL/GenBank/DDBJ databases">
        <title>A genome reference for cultivated species of the human gut microbiota.</title>
        <authorList>
            <person name="Zou Y."/>
            <person name="Xue W."/>
            <person name="Luo G."/>
        </authorList>
    </citation>
    <scope>NUCLEOTIDE SEQUENCE [LARGE SCALE GENOMIC DNA]</scope>
    <source>
        <strain evidence="1 2">OF03-11</strain>
    </source>
</reference>
<sequence>MLKNYDFILFFYNTWFRIKNRRKFNTTIAERAHLAIFDYKELAKPLPFYPRETVKDSNYYGYFHALRQYMGIDKRLPYAIEHGLYLGSFVPKATFFRTTKSIITFSANRERHLKNAGVKKRVVTIGPYIHYAANYYNETEYNALKKELGKTLLVFPSHSFLNTSVNLDIEEFINCIQEKAVGFDSVLVCLYYKDILNDTFCKRYEDAGFRIVTAGNFYDLNFVSRLKSIISLADFTMSNATGTHIGYCIYMNKPHYIFRQKIERTFDKSGKIIENSTFRNKEQCLTLEEEKAELFDAFSEICDEITPKQRDVINKYWGVSSIRTKEELIQLLK</sequence>
<dbReference type="AlphaFoldDB" id="A0A413I6X2"/>